<accession>A0A0B5I5D9</accession>
<proteinExistence type="predicted"/>
<dbReference type="InterPro" id="IPR036390">
    <property type="entry name" value="WH_DNA-bd_sf"/>
</dbReference>
<dbReference type="InterPro" id="IPR036388">
    <property type="entry name" value="WH-like_DNA-bd_sf"/>
</dbReference>
<dbReference type="GO" id="GO:0006950">
    <property type="term" value="P:response to stress"/>
    <property type="evidence" value="ECO:0007669"/>
    <property type="project" value="TreeGrafter"/>
</dbReference>
<gene>
    <name evidence="2" type="ORF">SVTN_15510</name>
</gene>
<keyword evidence="3" id="KW-1185">Reference proteome</keyword>
<dbReference type="HOGENOM" id="CLU_083287_27_5_11"/>
<dbReference type="PRINTS" id="PR00598">
    <property type="entry name" value="HTHMARR"/>
</dbReference>
<dbReference type="PANTHER" id="PTHR33164">
    <property type="entry name" value="TRANSCRIPTIONAL REGULATOR, MARR FAMILY"/>
    <property type="match status" value="1"/>
</dbReference>
<dbReference type="SUPFAM" id="SSF46785">
    <property type="entry name" value="Winged helix' DNA-binding domain"/>
    <property type="match status" value="1"/>
</dbReference>
<dbReference type="STRING" id="362257.SVTN_15510"/>
<evidence type="ECO:0000313" key="3">
    <source>
        <dbReference type="Proteomes" id="UP000031774"/>
    </source>
</evidence>
<dbReference type="GO" id="GO:0003700">
    <property type="term" value="F:DNA-binding transcription factor activity"/>
    <property type="evidence" value="ECO:0007669"/>
    <property type="project" value="InterPro"/>
</dbReference>
<dbReference type="RefSeq" id="WP_041129634.1">
    <property type="nucleotide sequence ID" value="NZ_CP010407.1"/>
</dbReference>
<evidence type="ECO:0000313" key="2">
    <source>
        <dbReference type="EMBL" id="AJF65607.1"/>
    </source>
</evidence>
<dbReference type="SMART" id="SM00347">
    <property type="entry name" value="HTH_MARR"/>
    <property type="match status" value="1"/>
</dbReference>
<protein>
    <submittedName>
        <fullName evidence="2">MarR family transcriptional regulator</fullName>
    </submittedName>
</protein>
<dbReference type="FunFam" id="1.10.10.10:FF:000126">
    <property type="entry name" value="MarR family transcriptional regulator"/>
    <property type="match status" value="1"/>
</dbReference>
<organism evidence="2 3">
    <name type="scientific">Streptomyces vietnamensis</name>
    <dbReference type="NCBI Taxonomy" id="362257"/>
    <lineage>
        <taxon>Bacteria</taxon>
        <taxon>Bacillati</taxon>
        <taxon>Actinomycetota</taxon>
        <taxon>Actinomycetes</taxon>
        <taxon>Kitasatosporales</taxon>
        <taxon>Streptomycetaceae</taxon>
        <taxon>Streptomyces</taxon>
    </lineage>
</organism>
<sequence>MEDEVDRLVAAWRRERPDLDVEPLEVLSRVSRLARHLDRARRLAFSEHQLEPWEFDVLTSLRRAGAPYQLSPGQLLTQTLVTSGTMTNRIDRLTKKGLVERLPDPSDRRGVLVRLTPEGRDRADEALAGLLAQERAILAQLSGAQRGELASLLRRLTAPFDNIPG</sequence>
<dbReference type="EMBL" id="CP010407">
    <property type="protein sequence ID" value="AJF65607.1"/>
    <property type="molecule type" value="Genomic_DNA"/>
</dbReference>
<feature type="domain" description="HTH marR-type" evidence="1">
    <location>
        <begin position="23"/>
        <end position="158"/>
    </location>
</feature>
<dbReference type="Pfam" id="PF12802">
    <property type="entry name" value="MarR_2"/>
    <property type="match status" value="1"/>
</dbReference>
<dbReference type="PROSITE" id="PS50995">
    <property type="entry name" value="HTH_MARR_2"/>
    <property type="match status" value="1"/>
</dbReference>
<dbReference type="PANTHER" id="PTHR33164:SF104">
    <property type="entry name" value="TRANSCRIPTIONAL REGULATORY PROTEIN"/>
    <property type="match status" value="1"/>
</dbReference>
<dbReference type="InterPro" id="IPR039422">
    <property type="entry name" value="MarR/SlyA-like"/>
</dbReference>
<reference evidence="2 3" key="1">
    <citation type="submission" date="2014-12" db="EMBL/GenBank/DDBJ databases">
        <title>Complete genome sequence of Streptomyces vietnamensis strain GIMV4.0001, a genetic manipulable producer of the benzoisochromanequinone antibiotic granaticin.</title>
        <authorList>
            <person name="Deng M.R."/>
            <person name="Guo J."/>
            <person name="Ma L.Y."/>
            <person name="Feng G.D."/>
            <person name="Mo C.Y."/>
            <person name="Zhu H.H."/>
        </authorList>
    </citation>
    <scope>NUCLEOTIDE SEQUENCE [LARGE SCALE GENOMIC DNA]</scope>
    <source>
        <strain evidence="3">GIMV4.0001</strain>
    </source>
</reference>
<dbReference type="InterPro" id="IPR000835">
    <property type="entry name" value="HTH_MarR-typ"/>
</dbReference>
<dbReference type="KEGG" id="svt:SVTN_15510"/>
<name>A0A0B5I5D9_9ACTN</name>
<evidence type="ECO:0000259" key="1">
    <source>
        <dbReference type="PROSITE" id="PS50995"/>
    </source>
</evidence>
<dbReference type="Proteomes" id="UP000031774">
    <property type="component" value="Chromosome"/>
</dbReference>
<dbReference type="Gene3D" id="1.10.10.10">
    <property type="entry name" value="Winged helix-like DNA-binding domain superfamily/Winged helix DNA-binding domain"/>
    <property type="match status" value="1"/>
</dbReference>
<dbReference type="AlphaFoldDB" id="A0A0B5I5D9"/>